<dbReference type="InterPro" id="IPR043136">
    <property type="entry name" value="B30.2/SPRY_sf"/>
</dbReference>
<comment type="caution">
    <text evidence="2">The sequence shown here is derived from an EMBL/GenBank/DDBJ whole genome shotgun (WGS) entry which is preliminary data.</text>
</comment>
<dbReference type="PANTHER" id="PTHR12429:SF14">
    <property type="entry name" value="NEURALIZED-LIKE PROTEIN 4"/>
    <property type="match status" value="1"/>
</dbReference>
<sequence>MVLKNPTYDRNTPIDKGTVEEITKLKGLREYKLKDLETLQALSWNPVPDNPLEQLSRNNLTRGLISLSEIHFHSVHGRNARVTNGGKAGSRPRSAVEFNDAIVITNRPLRPGEMFSVVVERIVDRWSGSIAAG</sequence>
<dbReference type="PROSITE" id="PS51065">
    <property type="entry name" value="NHR"/>
    <property type="match status" value="1"/>
</dbReference>
<proteinExistence type="predicted"/>
<dbReference type="EMBL" id="JBFDAA010000017">
    <property type="protein sequence ID" value="KAL1116841.1"/>
    <property type="molecule type" value="Genomic_DNA"/>
</dbReference>
<feature type="domain" description="NHR" evidence="1">
    <location>
        <begin position="69"/>
        <end position="133"/>
    </location>
</feature>
<evidence type="ECO:0000313" key="2">
    <source>
        <dbReference type="EMBL" id="KAL1116841.1"/>
    </source>
</evidence>
<protein>
    <recommendedName>
        <fullName evidence="1">NHR domain-containing protein</fullName>
    </recommendedName>
</protein>
<evidence type="ECO:0000259" key="1">
    <source>
        <dbReference type="PROSITE" id="PS51065"/>
    </source>
</evidence>
<dbReference type="Gene3D" id="2.60.120.920">
    <property type="match status" value="1"/>
</dbReference>
<evidence type="ECO:0000313" key="3">
    <source>
        <dbReference type="Proteomes" id="UP001558652"/>
    </source>
</evidence>
<dbReference type="SMART" id="SM00588">
    <property type="entry name" value="NEUZ"/>
    <property type="match status" value="1"/>
</dbReference>
<dbReference type="AlphaFoldDB" id="A0ABD0Y044"/>
<name>A0ABD0Y044_9HEMI</name>
<reference evidence="2 3" key="1">
    <citation type="submission" date="2024-07" db="EMBL/GenBank/DDBJ databases">
        <title>Chromosome-level genome assembly of the water stick insect Ranatra chinensis (Heteroptera: Nepidae).</title>
        <authorList>
            <person name="Liu X."/>
        </authorList>
    </citation>
    <scope>NUCLEOTIDE SEQUENCE [LARGE SCALE GENOMIC DNA]</scope>
    <source>
        <strain evidence="2">Cailab_2021Rc</strain>
        <tissue evidence="2">Muscle</tissue>
    </source>
</reference>
<gene>
    <name evidence="2" type="ORF">AAG570_005311</name>
</gene>
<dbReference type="InterPro" id="IPR037962">
    <property type="entry name" value="Neuralized"/>
</dbReference>
<dbReference type="Pfam" id="PF07177">
    <property type="entry name" value="Neuralized"/>
    <property type="match status" value="1"/>
</dbReference>
<dbReference type="InterPro" id="IPR006573">
    <property type="entry name" value="NHR_dom"/>
</dbReference>
<keyword evidence="3" id="KW-1185">Reference proteome</keyword>
<dbReference type="Proteomes" id="UP001558652">
    <property type="component" value="Unassembled WGS sequence"/>
</dbReference>
<accession>A0ABD0Y044</accession>
<dbReference type="PANTHER" id="PTHR12429">
    <property type="entry name" value="NEURALIZED"/>
    <property type="match status" value="1"/>
</dbReference>
<organism evidence="2 3">
    <name type="scientific">Ranatra chinensis</name>
    <dbReference type="NCBI Taxonomy" id="642074"/>
    <lineage>
        <taxon>Eukaryota</taxon>
        <taxon>Metazoa</taxon>
        <taxon>Ecdysozoa</taxon>
        <taxon>Arthropoda</taxon>
        <taxon>Hexapoda</taxon>
        <taxon>Insecta</taxon>
        <taxon>Pterygota</taxon>
        <taxon>Neoptera</taxon>
        <taxon>Paraneoptera</taxon>
        <taxon>Hemiptera</taxon>
        <taxon>Heteroptera</taxon>
        <taxon>Panheteroptera</taxon>
        <taxon>Nepomorpha</taxon>
        <taxon>Nepidae</taxon>
        <taxon>Ranatrinae</taxon>
        <taxon>Ranatra</taxon>
    </lineage>
</organism>